<keyword evidence="1" id="KW-0808">Transferase</keyword>
<keyword evidence="8" id="KW-1185">Reference proteome</keyword>
<evidence type="ECO:0000256" key="5">
    <source>
        <dbReference type="SAM" id="MobiDB-lite"/>
    </source>
</evidence>
<dbReference type="InterPro" id="IPR000719">
    <property type="entry name" value="Prot_kinase_dom"/>
</dbReference>
<evidence type="ECO:0000256" key="1">
    <source>
        <dbReference type="ARBA" id="ARBA00022679"/>
    </source>
</evidence>
<accession>A0A7W7SKE0</accession>
<feature type="compositionally biased region" description="Basic and acidic residues" evidence="5">
    <location>
        <begin position="294"/>
        <end position="307"/>
    </location>
</feature>
<keyword evidence="2" id="KW-0547">Nucleotide-binding</keyword>
<dbReference type="Proteomes" id="UP000578819">
    <property type="component" value="Unassembled WGS sequence"/>
</dbReference>
<dbReference type="InterPro" id="IPR011009">
    <property type="entry name" value="Kinase-like_dom_sf"/>
</dbReference>
<dbReference type="RefSeq" id="WP_221448862.1">
    <property type="nucleotide sequence ID" value="NZ_JACHJW010000001.1"/>
</dbReference>
<evidence type="ECO:0000259" key="6">
    <source>
        <dbReference type="PROSITE" id="PS50011"/>
    </source>
</evidence>
<evidence type="ECO:0000256" key="3">
    <source>
        <dbReference type="ARBA" id="ARBA00022777"/>
    </source>
</evidence>
<dbReference type="PANTHER" id="PTHR43289:SF33">
    <property type="entry name" value="SERINE_THREONINE KINASE 31"/>
    <property type="match status" value="1"/>
</dbReference>
<dbReference type="PROSITE" id="PS50011">
    <property type="entry name" value="PROTEIN_KINASE_DOM"/>
    <property type="match status" value="1"/>
</dbReference>
<dbReference type="Pfam" id="PF00069">
    <property type="entry name" value="Pkinase"/>
    <property type="match status" value="1"/>
</dbReference>
<evidence type="ECO:0000256" key="4">
    <source>
        <dbReference type="ARBA" id="ARBA00022840"/>
    </source>
</evidence>
<dbReference type="GO" id="GO:0005524">
    <property type="term" value="F:ATP binding"/>
    <property type="evidence" value="ECO:0007669"/>
    <property type="project" value="UniProtKB-KW"/>
</dbReference>
<feature type="region of interest" description="Disordered" evidence="5">
    <location>
        <begin position="271"/>
        <end position="379"/>
    </location>
</feature>
<organism evidence="7 8">
    <name type="scientific">Micromonospora polyrhachis</name>
    <dbReference type="NCBI Taxonomy" id="1282883"/>
    <lineage>
        <taxon>Bacteria</taxon>
        <taxon>Bacillati</taxon>
        <taxon>Actinomycetota</taxon>
        <taxon>Actinomycetes</taxon>
        <taxon>Micromonosporales</taxon>
        <taxon>Micromonosporaceae</taxon>
        <taxon>Micromonospora</taxon>
    </lineage>
</organism>
<proteinExistence type="predicted"/>
<dbReference type="AlphaFoldDB" id="A0A7W7SKE0"/>
<feature type="domain" description="Protein kinase" evidence="6">
    <location>
        <begin position="9"/>
        <end position="268"/>
    </location>
</feature>
<keyword evidence="3 7" id="KW-0418">Kinase</keyword>
<feature type="compositionally biased region" description="Acidic residues" evidence="5">
    <location>
        <begin position="308"/>
        <end position="328"/>
    </location>
</feature>
<feature type="compositionally biased region" description="Low complexity" evidence="5">
    <location>
        <begin position="329"/>
        <end position="359"/>
    </location>
</feature>
<dbReference type="EMBL" id="JACHJW010000001">
    <property type="protein sequence ID" value="MBB4956408.1"/>
    <property type="molecule type" value="Genomic_DNA"/>
</dbReference>
<evidence type="ECO:0000313" key="7">
    <source>
        <dbReference type="EMBL" id="MBB4956408.1"/>
    </source>
</evidence>
<dbReference type="Gene3D" id="1.10.510.10">
    <property type="entry name" value="Transferase(Phosphotransferase) domain 1"/>
    <property type="match status" value="1"/>
</dbReference>
<name>A0A7W7SKE0_9ACTN</name>
<keyword evidence="4" id="KW-0067">ATP-binding</keyword>
<comment type="caution">
    <text evidence="7">The sequence shown here is derived from an EMBL/GenBank/DDBJ whole genome shotgun (WGS) entry which is preliminary data.</text>
</comment>
<reference evidence="7 8" key="1">
    <citation type="submission" date="2020-08" db="EMBL/GenBank/DDBJ databases">
        <title>Sequencing the genomes of 1000 actinobacteria strains.</title>
        <authorList>
            <person name="Klenk H.-P."/>
        </authorList>
    </citation>
    <scope>NUCLEOTIDE SEQUENCE [LARGE SCALE GENOMIC DNA]</scope>
    <source>
        <strain evidence="7 8">DSM 45886</strain>
    </source>
</reference>
<gene>
    <name evidence="7" type="ORF">FHR38_000141</name>
</gene>
<keyword evidence="7" id="KW-0723">Serine/threonine-protein kinase</keyword>
<dbReference type="SUPFAM" id="SSF56112">
    <property type="entry name" value="Protein kinase-like (PK-like)"/>
    <property type="match status" value="1"/>
</dbReference>
<dbReference type="PANTHER" id="PTHR43289">
    <property type="entry name" value="MITOGEN-ACTIVATED PROTEIN KINASE KINASE KINASE 20-RELATED"/>
    <property type="match status" value="1"/>
</dbReference>
<dbReference type="GO" id="GO:0004674">
    <property type="term" value="F:protein serine/threonine kinase activity"/>
    <property type="evidence" value="ECO:0007669"/>
    <property type="project" value="UniProtKB-KW"/>
</dbReference>
<sequence>MDIATGGVVIDPTVLATGPVATVHTGRLTDTGTEVAVKIFADRFDRDTATRLDRERQALHTVRSVRSILPIDGVVDDADGRSGVRMERCQGSLAESLDVGDARLAVPEVLGIGWAVASALAAAHRVGVVHGGVTPHNVLYRRSGEPVLADFGLALRERFPRDPMHALEYTAPETLRDDVRSAASDLYGLGAVLYAALVGTPPFPHRIGQPPGERILRVLREPVPPAQGVGVPAELSDLIGRLLAKDPADRPSGAASVASFFQDLHRAVTAPSADQQALPAQVPATTPTSTDPAEATHSDDTNDRTGDSQDDQDAPDAPDDPDDFDFDDFAGSYPSGPTPGGSAPPNGPPASSEGPPASAVTTTPVGPTDTALPEDAGVGRVLVYRTGEDTSSARSKRPGTRWRPGLLVGLGAVVVGLAVVPLVLQQGGPAQPVAPPTIAEEAAQAPPSAAPPKVNLELAPPADRGSHVDLTWRADGDLDFAVVVAGERIDTMVLVANRQRTMRVPVDPTRRYCFQVRATDGRHIYTTDPIPIRGAQCKL</sequence>
<evidence type="ECO:0000256" key="2">
    <source>
        <dbReference type="ARBA" id="ARBA00022741"/>
    </source>
</evidence>
<evidence type="ECO:0000313" key="8">
    <source>
        <dbReference type="Proteomes" id="UP000578819"/>
    </source>
</evidence>
<protein>
    <submittedName>
        <fullName evidence="7">Serine/threonine protein kinase</fullName>
    </submittedName>
</protein>